<dbReference type="InterPro" id="IPR036259">
    <property type="entry name" value="MFS_trans_sf"/>
</dbReference>
<feature type="transmembrane region" description="Helical" evidence="6">
    <location>
        <begin position="54"/>
        <end position="74"/>
    </location>
</feature>
<keyword evidence="4 6" id="KW-1133">Transmembrane helix</keyword>
<gene>
    <name evidence="7" type="ORF">Mrose_01435</name>
</gene>
<dbReference type="OrthoDB" id="182417at2"/>
<dbReference type="Pfam" id="PF07690">
    <property type="entry name" value="MFS_1"/>
    <property type="match status" value="1"/>
</dbReference>
<keyword evidence="3 6" id="KW-0812">Transmembrane</keyword>
<sequence>MLPHAAPRRFYGWRIVWALALTTTISYGILYYGFGVLVKPMEAELGWSRAQTSGAYSLGLLISGLMAIPVGYWVDHRGARGLLLLGSLLGSLMLLAWSQVHGLGAFYGVWVGMGLAMAMVLYEVAFTVVAVWFRRWRHRATFVITMVAGLASTLFVPLETLLVESLGWRSALVVLALIFGLLTLPLHTVVRRRPQDLGQWPDGEADPAVQPPEASVGARAAFAGATFWWLAAAFTLLRLTTAAIGAHGVPLLLERGYSPAFTAAAVGSIGLVQLLGRAFFLPGSQRWSLYSATLGVMLCQALGSLALLLVPGGLGVWAFVLLYGMSNGAGTLARAGLVAELYGPESYGRINGGISLVVSLTQSLGPIGAGLLHGVAGGYDAVLGILVAASLLAALCVRQVRLTGQQLREVRS</sequence>
<organism evidence="7 8">
    <name type="scientific">Calidithermus roseus</name>
    <dbReference type="NCBI Taxonomy" id="1644118"/>
    <lineage>
        <taxon>Bacteria</taxon>
        <taxon>Thermotogati</taxon>
        <taxon>Deinococcota</taxon>
        <taxon>Deinococci</taxon>
        <taxon>Thermales</taxon>
        <taxon>Thermaceae</taxon>
        <taxon>Calidithermus</taxon>
    </lineage>
</organism>
<dbReference type="PANTHER" id="PTHR43385:SF1">
    <property type="entry name" value="RIBOFLAVIN TRANSPORTER RIBJ"/>
    <property type="match status" value="1"/>
</dbReference>
<evidence type="ECO:0000256" key="5">
    <source>
        <dbReference type="ARBA" id="ARBA00023136"/>
    </source>
</evidence>
<evidence type="ECO:0000256" key="6">
    <source>
        <dbReference type="SAM" id="Phobius"/>
    </source>
</evidence>
<dbReference type="PANTHER" id="PTHR43385">
    <property type="entry name" value="RIBOFLAVIN TRANSPORTER RIBJ"/>
    <property type="match status" value="1"/>
</dbReference>
<evidence type="ECO:0000256" key="4">
    <source>
        <dbReference type="ARBA" id="ARBA00022989"/>
    </source>
</evidence>
<accession>A0A399EXZ7</accession>
<dbReference type="Gene3D" id="1.20.1250.20">
    <property type="entry name" value="MFS general substrate transporter like domains"/>
    <property type="match status" value="2"/>
</dbReference>
<reference evidence="7 8" key="1">
    <citation type="submission" date="2018-08" db="EMBL/GenBank/DDBJ databases">
        <title>Meiothermus roseus NBRC 110900 genome sequencing project.</title>
        <authorList>
            <person name="Da Costa M.S."/>
            <person name="Albuquerque L."/>
            <person name="Raposo P."/>
            <person name="Froufe H.J.C."/>
            <person name="Barroso C.S."/>
            <person name="Egas C."/>
        </authorList>
    </citation>
    <scope>NUCLEOTIDE SEQUENCE [LARGE SCALE GENOMIC DNA]</scope>
    <source>
        <strain evidence="7 8">NBRC 110900</strain>
    </source>
</reference>
<comment type="subcellular location">
    <subcellularLocation>
        <location evidence="1">Membrane</location>
        <topology evidence="1">Multi-pass membrane protein</topology>
    </subcellularLocation>
</comment>
<evidence type="ECO:0000313" key="8">
    <source>
        <dbReference type="Proteomes" id="UP000265341"/>
    </source>
</evidence>
<feature type="transmembrane region" description="Helical" evidence="6">
    <location>
        <begin position="381"/>
        <end position="398"/>
    </location>
</feature>
<dbReference type="EMBL" id="QWLA01000022">
    <property type="protein sequence ID" value="RIH87151.1"/>
    <property type="molecule type" value="Genomic_DNA"/>
</dbReference>
<evidence type="ECO:0000256" key="2">
    <source>
        <dbReference type="ARBA" id="ARBA00022448"/>
    </source>
</evidence>
<dbReference type="SUPFAM" id="SSF103473">
    <property type="entry name" value="MFS general substrate transporter"/>
    <property type="match status" value="1"/>
</dbReference>
<feature type="transmembrane region" description="Helical" evidence="6">
    <location>
        <begin position="260"/>
        <end position="280"/>
    </location>
</feature>
<feature type="transmembrane region" description="Helical" evidence="6">
    <location>
        <begin position="106"/>
        <end position="133"/>
    </location>
</feature>
<dbReference type="InterPro" id="IPR052983">
    <property type="entry name" value="MFS_Riboflavin_Transporter"/>
</dbReference>
<dbReference type="GO" id="GO:0016020">
    <property type="term" value="C:membrane"/>
    <property type="evidence" value="ECO:0007669"/>
    <property type="project" value="UniProtKB-SubCell"/>
</dbReference>
<comment type="caution">
    <text evidence="7">The sequence shown here is derived from an EMBL/GenBank/DDBJ whole genome shotgun (WGS) entry which is preliminary data.</text>
</comment>
<evidence type="ECO:0000313" key="7">
    <source>
        <dbReference type="EMBL" id="RIH87151.1"/>
    </source>
</evidence>
<dbReference type="RefSeq" id="WP_119276901.1">
    <property type="nucleotide sequence ID" value="NZ_QWLA01000022.1"/>
</dbReference>
<dbReference type="Proteomes" id="UP000265341">
    <property type="component" value="Unassembled WGS sequence"/>
</dbReference>
<dbReference type="InterPro" id="IPR011701">
    <property type="entry name" value="MFS"/>
</dbReference>
<proteinExistence type="predicted"/>
<evidence type="ECO:0000256" key="1">
    <source>
        <dbReference type="ARBA" id="ARBA00004141"/>
    </source>
</evidence>
<name>A0A399EXZ7_9DEIN</name>
<dbReference type="GO" id="GO:0022857">
    <property type="term" value="F:transmembrane transporter activity"/>
    <property type="evidence" value="ECO:0007669"/>
    <property type="project" value="InterPro"/>
</dbReference>
<feature type="transmembrane region" description="Helical" evidence="6">
    <location>
        <begin position="12"/>
        <end position="34"/>
    </location>
</feature>
<dbReference type="CDD" id="cd17355">
    <property type="entry name" value="MFS_YcxA_like"/>
    <property type="match status" value="1"/>
</dbReference>
<feature type="transmembrane region" description="Helical" evidence="6">
    <location>
        <begin position="140"/>
        <end position="158"/>
    </location>
</feature>
<evidence type="ECO:0000256" key="3">
    <source>
        <dbReference type="ARBA" id="ARBA00022692"/>
    </source>
</evidence>
<keyword evidence="2" id="KW-0813">Transport</keyword>
<keyword evidence="5 6" id="KW-0472">Membrane</keyword>
<dbReference type="AlphaFoldDB" id="A0A399EXZ7"/>
<keyword evidence="8" id="KW-1185">Reference proteome</keyword>
<feature type="transmembrane region" description="Helical" evidence="6">
    <location>
        <begin position="227"/>
        <end position="248"/>
    </location>
</feature>
<protein>
    <submittedName>
        <fullName evidence="7">Oxalate/formate antiporter family transporter</fullName>
    </submittedName>
</protein>
<feature type="transmembrane region" description="Helical" evidence="6">
    <location>
        <begin position="81"/>
        <end position="100"/>
    </location>
</feature>
<feature type="transmembrane region" description="Helical" evidence="6">
    <location>
        <begin position="170"/>
        <end position="190"/>
    </location>
</feature>